<name>A0ABQ8QKU8_9AGAR</name>
<comment type="caution">
    <text evidence="2">The sequence shown here is derived from an EMBL/GenBank/DDBJ whole genome shotgun (WGS) entry which is preliminary data.</text>
</comment>
<sequence>MAVCCGHKDSLGDKMNKDKNIKDGGLKRTGERVNHDGSCYTPPNLVTFFPAALRRMLHLSLPANTTSFKRSFEQFGVDLDESPITGIPEPGGSSAENRASGSADNGSNRIGNERKRARSASSLSDGNESLNSSRSSTFTASSDTSLSEDNEPIAESSGSSSSRLVTGVTPLLGPHPPRLPTPDIQDIEMPDYDQAEDHPLRHRRYPLYLCLKRNRSPIYHFWTPL</sequence>
<dbReference type="Proteomes" id="UP001163828">
    <property type="component" value="Unassembled WGS sequence"/>
</dbReference>
<protein>
    <submittedName>
        <fullName evidence="2">Uncharacterized protein</fullName>
    </submittedName>
</protein>
<feature type="region of interest" description="Disordered" evidence="1">
    <location>
        <begin position="80"/>
        <end position="185"/>
    </location>
</feature>
<feature type="compositionally biased region" description="Low complexity" evidence="1">
    <location>
        <begin position="124"/>
        <end position="145"/>
    </location>
</feature>
<evidence type="ECO:0000256" key="1">
    <source>
        <dbReference type="SAM" id="MobiDB-lite"/>
    </source>
</evidence>
<evidence type="ECO:0000313" key="2">
    <source>
        <dbReference type="EMBL" id="KAJ3999107.1"/>
    </source>
</evidence>
<evidence type="ECO:0000313" key="3">
    <source>
        <dbReference type="Proteomes" id="UP001163828"/>
    </source>
</evidence>
<proteinExistence type="predicted"/>
<accession>A0ABQ8QKU8</accession>
<feature type="compositionally biased region" description="Polar residues" evidence="1">
    <location>
        <begin position="94"/>
        <end position="110"/>
    </location>
</feature>
<reference evidence="2" key="1">
    <citation type="submission" date="2022-08" db="EMBL/GenBank/DDBJ databases">
        <authorList>
            <consortium name="DOE Joint Genome Institute"/>
            <person name="Min B."/>
            <person name="Riley R."/>
            <person name="Sierra-Patev S."/>
            <person name="Naranjo-Ortiz M."/>
            <person name="Looney B."/>
            <person name="Konkel Z."/>
            <person name="Slot J.C."/>
            <person name="Sakamoto Y."/>
            <person name="Steenwyk J.L."/>
            <person name="Rokas A."/>
            <person name="Carro J."/>
            <person name="Camarero S."/>
            <person name="Ferreira P."/>
            <person name="Molpeceres G."/>
            <person name="Ruiz-Duenas F.J."/>
            <person name="Serrano A."/>
            <person name="Henrissat B."/>
            <person name="Drula E."/>
            <person name="Hughes K.W."/>
            <person name="Mata J.L."/>
            <person name="Ishikawa N.K."/>
            <person name="Vargas-Isla R."/>
            <person name="Ushijima S."/>
            <person name="Smith C.A."/>
            <person name="Ahrendt S."/>
            <person name="Andreopoulos W."/>
            <person name="He G."/>
            <person name="Labutti K."/>
            <person name="Lipzen A."/>
            <person name="Ng V."/>
            <person name="Sandor L."/>
            <person name="Barry K."/>
            <person name="Martinez A.T."/>
            <person name="Xiao Y."/>
            <person name="Gibbons J.G."/>
            <person name="Terashima K."/>
            <person name="Hibbett D.S."/>
            <person name="Grigoriev I.V."/>
        </authorList>
    </citation>
    <scope>NUCLEOTIDE SEQUENCE</scope>
    <source>
        <strain evidence="2">TFB10827</strain>
    </source>
</reference>
<gene>
    <name evidence="2" type="ORF">F5050DRAFT_1072223</name>
</gene>
<keyword evidence="3" id="KW-1185">Reference proteome</keyword>
<dbReference type="EMBL" id="MU790545">
    <property type="protein sequence ID" value="KAJ3999107.1"/>
    <property type="molecule type" value="Genomic_DNA"/>
</dbReference>
<organism evidence="2 3">
    <name type="scientific">Lentinula boryana</name>
    <dbReference type="NCBI Taxonomy" id="40481"/>
    <lineage>
        <taxon>Eukaryota</taxon>
        <taxon>Fungi</taxon>
        <taxon>Dikarya</taxon>
        <taxon>Basidiomycota</taxon>
        <taxon>Agaricomycotina</taxon>
        <taxon>Agaricomycetes</taxon>
        <taxon>Agaricomycetidae</taxon>
        <taxon>Agaricales</taxon>
        <taxon>Marasmiineae</taxon>
        <taxon>Omphalotaceae</taxon>
        <taxon>Lentinula</taxon>
    </lineage>
</organism>